<dbReference type="SMART" id="SM00388">
    <property type="entry name" value="HisKA"/>
    <property type="match status" value="1"/>
</dbReference>
<evidence type="ECO:0000256" key="8">
    <source>
        <dbReference type="ARBA" id="ARBA00022679"/>
    </source>
</evidence>
<dbReference type="PRINTS" id="PR00344">
    <property type="entry name" value="BCTRLSENSOR"/>
</dbReference>
<dbReference type="OrthoDB" id="9804645at2"/>
<dbReference type="InterPro" id="IPR050980">
    <property type="entry name" value="2C_sensor_his_kinase"/>
</dbReference>
<keyword evidence="10" id="KW-0418">Kinase</keyword>
<dbReference type="PROSITE" id="PS50885">
    <property type="entry name" value="HAMP"/>
    <property type="match status" value="1"/>
</dbReference>
<comment type="catalytic activity">
    <reaction evidence="1">
        <text>ATP + protein L-histidine = ADP + protein N-phospho-L-histidine.</text>
        <dbReference type="EC" id="2.7.13.3"/>
    </reaction>
</comment>
<keyword evidence="12" id="KW-0067">ATP-binding</keyword>
<dbReference type="InterPro" id="IPR003660">
    <property type="entry name" value="HAMP_dom"/>
</dbReference>
<dbReference type="SMART" id="SM00304">
    <property type="entry name" value="HAMP"/>
    <property type="match status" value="1"/>
</dbReference>
<dbReference type="GO" id="GO:0000155">
    <property type="term" value="F:phosphorelay sensor kinase activity"/>
    <property type="evidence" value="ECO:0007669"/>
    <property type="project" value="InterPro"/>
</dbReference>
<dbReference type="Gene3D" id="1.10.8.500">
    <property type="entry name" value="HAMP domain in histidine kinase"/>
    <property type="match status" value="1"/>
</dbReference>
<feature type="transmembrane region" description="Helical" evidence="21">
    <location>
        <begin position="142"/>
        <end position="160"/>
    </location>
</feature>
<feature type="transmembrane region" description="Helical" evidence="21">
    <location>
        <begin position="12"/>
        <end position="32"/>
    </location>
</feature>
<dbReference type="EC" id="2.7.13.3" evidence="5"/>
<evidence type="ECO:0000256" key="5">
    <source>
        <dbReference type="ARBA" id="ARBA00012438"/>
    </source>
</evidence>
<keyword evidence="8" id="KW-0808">Transferase</keyword>
<evidence type="ECO:0000256" key="18">
    <source>
        <dbReference type="ARBA" id="ARBA00023211"/>
    </source>
</evidence>
<dbReference type="KEGG" id="paur:FGL86_00620"/>
<dbReference type="PROSITE" id="PS50109">
    <property type="entry name" value="HIS_KIN"/>
    <property type="match status" value="1"/>
</dbReference>
<keyword evidence="25" id="KW-1185">Reference proteome</keyword>
<evidence type="ECO:0000256" key="7">
    <source>
        <dbReference type="ARBA" id="ARBA00022553"/>
    </source>
</evidence>
<dbReference type="CDD" id="cd00075">
    <property type="entry name" value="HATPase"/>
    <property type="match status" value="1"/>
</dbReference>
<evidence type="ECO:0000256" key="15">
    <source>
        <dbReference type="ARBA" id="ARBA00023012"/>
    </source>
</evidence>
<evidence type="ECO:0000256" key="11">
    <source>
        <dbReference type="ARBA" id="ARBA00022801"/>
    </source>
</evidence>
<dbReference type="InterPro" id="IPR004358">
    <property type="entry name" value="Sig_transdc_His_kin-like_C"/>
</dbReference>
<dbReference type="SMART" id="SM00387">
    <property type="entry name" value="HATPase_c"/>
    <property type="match status" value="1"/>
</dbReference>
<feature type="domain" description="Histidine kinase" evidence="22">
    <location>
        <begin position="224"/>
        <end position="437"/>
    </location>
</feature>
<sequence length="443" mass="49583">MKKRITWPLFWRIFLLIWIAMATAVIASNLALREMARRERIQLEQRDDLVSLARQAAELEAAGQRRSAHRLLRQAGQRLQLHLFLLEDGEAGDSMGHPRHRQERYPQRPAVIATPDGYQLLAWSRGGPGGGRGWLDPRWFRSLELGLTFFLITLACWWIARHISRPLRQMETAARAIAEGDTSLRVATPVANRRDEIGALASAFNAMTARLEALLTRQRQLVRDISHDLRTPLARQRVAIELAADAGQEPELMTTILRQNERLEAMTAQLLTLYRVSDKGGAIERQSLRFVDLVEEVLDGAADYAAQRGVVCRLSMTDEARGARVLGDRELLYRALDNLLQNALDHTLREGEVHIRAAIENQRLVCEIQDSGPGVPEEALSKLFEPFFRSDQARSGKGWGLGLAIAKDILKAHGGSIEAINDASSGLTIKLAIPLRSRYAPSV</sequence>
<keyword evidence="15" id="KW-0902">Two-component regulatory system</keyword>
<dbReference type="GO" id="GO:0005886">
    <property type="term" value="C:plasma membrane"/>
    <property type="evidence" value="ECO:0007669"/>
    <property type="project" value="UniProtKB-SubCell"/>
</dbReference>
<evidence type="ECO:0000256" key="20">
    <source>
        <dbReference type="ARBA" id="ARBA00041776"/>
    </source>
</evidence>
<keyword evidence="21" id="KW-1133">Transmembrane helix</keyword>
<evidence type="ECO:0000256" key="9">
    <source>
        <dbReference type="ARBA" id="ARBA00022741"/>
    </source>
</evidence>
<dbReference type="InterPro" id="IPR003594">
    <property type="entry name" value="HATPase_dom"/>
</dbReference>
<dbReference type="PANTHER" id="PTHR44936">
    <property type="entry name" value="SENSOR PROTEIN CREC"/>
    <property type="match status" value="1"/>
</dbReference>
<protein>
    <recommendedName>
        <fullName evidence="19">Signal transduction histidine-protein kinase/phosphatase MprB</fullName>
        <ecNumber evidence="5">2.7.13.3</ecNumber>
    </recommendedName>
    <alternativeName>
        <fullName evidence="20">Mycobacterial persistence regulator B</fullName>
    </alternativeName>
</protein>
<dbReference type="SUPFAM" id="SSF47384">
    <property type="entry name" value="Homodimeric domain of signal transducing histidine kinase"/>
    <property type="match status" value="1"/>
</dbReference>
<reference evidence="24 25" key="1">
    <citation type="submission" date="2019-06" db="EMBL/GenBank/DDBJ databases">
        <title>Genome analyses of bacteria isolated from kimchi.</title>
        <authorList>
            <person name="Lee S."/>
            <person name="Ahn S."/>
            <person name="Roh S."/>
        </authorList>
    </citation>
    <scope>NUCLEOTIDE SEQUENCE [LARGE SCALE GENOMIC DNA]</scope>
    <source>
        <strain evidence="24 25">CBA4606</strain>
    </source>
</reference>
<evidence type="ECO:0000256" key="12">
    <source>
        <dbReference type="ARBA" id="ARBA00022840"/>
    </source>
</evidence>
<keyword evidence="7" id="KW-0597">Phosphoprotein</keyword>
<dbReference type="Proteomes" id="UP000321272">
    <property type="component" value="Chromosome"/>
</dbReference>
<dbReference type="Gene3D" id="1.10.287.130">
    <property type="match status" value="1"/>
</dbReference>
<evidence type="ECO:0000313" key="25">
    <source>
        <dbReference type="Proteomes" id="UP000321272"/>
    </source>
</evidence>
<organism evidence="24 25">
    <name type="scientific">Pistricoccus aurantiacus</name>
    <dbReference type="NCBI Taxonomy" id="1883414"/>
    <lineage>
        <taxon>Bacteria</taxon>
        <taxon>Pseudomonadati</taxon>
        <taxon>Pseudomonadota</taxon>
        <taxon>Gammaproteobacteria</taxon>
        <taxon>Oceanospirillales</taxon>
        <taxon>Halomonadaceae</taxon>
        <taxon>Pistricoccus</taxon>
    </lineage>
</organism>
<keyword evidence="16" id="KW-0346">Stress response</keyword>
<keyword evidence="21" id="KW-0812">Transmembrane</keyword>
<gene>
    <name evidence="24" type="ORF">FGL86_00620</name>
</gene>
<keyword evidence="21" id="KW-0472">Membrane</keyword>
<dbReference type="Pfam" id="PF00672">
    <property type="entry name" value="HAMP"/>
    <property type="match status" value="1"/>
</dbReference>
<dbReference type="Pfam" id="PF02518">
    <property type="entry name" value="HATPase_c"/>
    <property type="match status" value="1"/>
</dbReference>
<evidence type="ECO:0000259" key="23">
    <source>
        <dbReference type="PROSITE" id="PS50885"/>
    </source>
</evidence>
<dbReference type="Pfam" id="PF00512">
    <property type="entry name" value="HisKA"/>
    <property type="match status" value="1"/>
</dbReference>
<dbReference type="GO" id="GO:0005524">
    <property type="term" value="F:ATP binding"/>
    <property type="evidence" value="ECO:0007669"/>
    <property type="project" value="UniProtKB-KW"/>
</dbReference>
<name>A0A5B8SQP7_9GAMM</name>
<evidence type="ECO:0000256" key="19">
    <source>
        <dbReference type="ARBA" id="ARBA00040454"/>
    </source>
</evidence>
<feature type="domain" description="HAMP" evidence="23">
    <location>
        <begin position="161"/>
        <end position="216"/>
    </location>
</feature>
<evidence type="ECO:0000256" key="10">
    <source>
        <dbReference type="ARBA" id="ARBA00022777"/>
    </source>
</evidence>
<evidence type="ECO:0000256" key="1">
    <source>
        <dbReference type="ARBA" id="ARBA00000085"/>
    </source>
</evidence>
<keyword evidence="11" id="KW-0378">Hydrolase</keyword>
<dbReference type="InterPro" id="IPR005467">
    <property type="entry name" value="His_kinase_dom"/>
</dbReference>
<keyword evidence="6" id="KW-1003">Cell membrane</keyword>
<evidence type="ECO:0000256" key="3">
    <source>
        <dbReference type="ARBA" id="ARBA00001946"/>
    </source>
</evidence>
<accession>A0A5B8SQP7</accession>
<dbReference type="InterPro" id="IPR003661">
    <property type="entry name" value="HisK_dim/P_dom"/>
</dbReference>
<keyword evidence="14" id="KW-0904">Protein phosphatase</keyword>
<keyword evidence="9" id="KW-0547">Nucleotide-binding</keyword>
<evidence type="ECO:0000256" key="13">
    <source>
        <dbReference type="ARBA" id="ARBA00022842"/>
    </source>
</evidence>
<dbReference type="SUPFAM" id="SSF158472">
    <property type="entry name" value="HAMP domain-like"/>
    <property type="match status" value="1"/>
</dbReference>
<dbReference type="Gene3D" id="3.30.565.10">
    <property type="entry name" value="Histidine kinase-like ATPase, C-terminal domain"/>
    <property type="match status" value="1"/>
</dbReference>
<evidence type="ECO:0000256" key="21">
    <source>
        <dbReference type="SAM" id="Phobius"/>
    </source>
</evidence>
<dbReference type="PANTHER" id="PTHR44936:SF9">
    <property type="entry name" value="SENSOR PROTEIN CREC"/>
    <property type="match status" value="1"/>
</dbReference>
<dbReference type="RefSeq" id="WP_147182783.1">
    <property type="nucleotide sequence ID" value="NZ_CP042382.1"/>
</dbReference>
<keyword evidence="13" id="KW-0460">Magnesium</keyword>
<dbReference type="InterPro" id="IPR036097">
    <property type="entry name" value="HisK_dim/P_sf"/>
</dbReference>
<comment type="subcellular location">
    <subcellularLocation>
        <location evidence="4">Cell membrane</location>
        <topology evidence="4">Multi-pass membrane protein</topology>
    </subcellularLocation>
</comment>
<proteinExistence type="predicted"/>
<evidence type="ECO:0000256" key="14">
    <source>
        <dbReference type="ARBA" id="ARBA00022912"/>
    </source>
</evidence>
<keyword evidence="18" id="KW-0464">Manganese</keyword>
<comment type="cofactor">
    <cofactor evidence="3">
        <name>Mg(2+)</name>
        <dbReference type="ChEBI" id="CHEBI:18420"/>
    </cofactor>
</comment>
<evidence type="ECO:0000256" key="17">
    <source>
        <dbReference type="ARBA" id="ARBA00023026"/>
    </source>
</evidence>
<dbReference type="CDD" id="cd00082">
    <property type="entry name" value="HisKA"/>
    <property type="match status" value="1"/>
</dbReference>
<dbReference type="SUPFAM" id="SSF55874">
    <property type="entry name" value="ATPase domain of HSP90 chaperone/DNA topoisomerase II/histidine kinase"/>
    <property type="match status" value="1"/>
</dbReference>
<keyword evidence="17" id="KW-0843">Virulence</keyword>
<evidence type="ECO:0000313" key="24">
    <source>
        <dbReference type="EMBL" id="QEA37715.1"/>
    </source>
</evidence>
<evidence type="ECO:0000256" key="16">
    <source>
        <dbReference type="ARBA" id="ARBA00023016"/>
    </source>
</evidence>
<dbReference type="CDD" id="cd06225">
    <property type="entry name" value="HAMP"/>
    <property type="match status" value="1"/>
</dbReference>
<comment type="cofactor">
    <cofactor evidence="2">
        <name>Mn(2+)</name>
        <dbReference type="ChEBI" id="CHEBI:29035"/>
    </cofactor>
</comment>
<evidence type="ECO:0000256" key="2">
    <source>
        <dbReference type="ARBA" id="ARBA00001936"/>
    </source>
</evidence>
<evidence type="ECO:0000259" key="22">
    <source>
        <dbReference type="PROSITE" id="PS50109"/>
    </source>
</evidence>
<dbReference type="InterPro" id="IPR036890">
    <property type="entry name" value="HATPase_C_sf"/>
</dbReference>
<evidence type="ECO:0000256" key="6">
    <source>
        <dbReference type="ARBA" id="ARBA00022475"/>
    </source>
</evidence>
<evidence type="ECO:0000256" key="4">
    <source>
        <dbReference type="ARBA" id="ARBA00004651"/>
    </source>
</evidence>
<dbReference type="GO" id="GO:0004721">
    <property type="term" value="F:phosphoprotein phosphatase activity"/>
    <property type="evidence" value="ECO:0007669"/>
    <property type="project" value="UniProtKB-KW"/>
</dbReference>
<dbReference type="AlphaFoldDB" id="A0A5B8SQP7"/>
<dbReference type="EMBL" id="CP042382">
    <property type="protein sequence ID" value="QEA37715.1"/>
    <property type="molecule type" value="Genomic_DNA"/>
</dbReference>